<evidence type="ECO:0000313" key="1">
    <source>
        <dbReference type="EMBL" id="KAJ6417986.1"/>
    </source>
</evidence>
<name>A0AAD6P6N5_9ROSI</name>
<evidence type="ECO:0000313" key="2">
    <source>
        <dbReference type="Proteomes" id="UP001162972"/>
    </source>
</evidence>
<gene>
    <name evidence="1" type="ORF">OIU84_001383</name>
</gene>
<proteinExistence type="predicted"/>
<keyword evidence="2" id="KW-1185">Reference proteome</keyword>
<accession>A0AAD6P6N5</accession>
<protein>
    <submittedName>
        <fullName evidence="1">Uncharacterized protein</fullName>
    </submittedName>
</protein>
<comment type="caution">
    <text evidence="1">The sequence shown here is derived from an EMBL/GenBank/DDBJ whole genome shotgun (WGS) entry which is preliminary data.</text>
</comment>
<organism evidence="1 2">
    <name type="scientific">Salix udensis</name>
    <dbReference type="NCBI Taxonomy" id="889485"/>
    <lineage>
        <taxon>Eukaryota</taxon>
        <taxon>Viridiplantae</taxon>
        <taxon>Streptophyta</taxon>
        <taxon>Embryophyta</taxon>
        <taxon>Tracheophyta</taxon>
        <taxon>Spermatophyta</taxon>
        <taxon>Magnoliopsida</taxon>
        <taxon>eudicotyledons</taxon>
        <taxon>Gunneridae</taxon>
        <taxon>Pentapetalae</taxon>
        <taxon>rosids</taxon>
        <taxon>fabids</taxon>
        <taxon>Malpighiales</taxon>
        <taxon>Salicaceae</taxon>
        <taxon>Saliceae</taxon>
        <taxon>Salix</taxon>
    </lineage>
</organism>
<reference evidence="1 2" key="1">
    <citation type="journal article" date="2023" name="Int. J. Mol. Sci.">
        <title>De Novo Assembly and Annotation of 11 Diverse Shrub Willow (Salix) Genomes Reveals Novel Gene Organization in Sex-Linked Regions.</title>
        <authorList>
            <person name="Hyden B."/>
            <person name="Feng K."/>
            <person name="Yates T.B."/>
            <person name="Jawdy S."/>
            <person name="Cereghino C."/>
            <person name="Smart L.B."/>
            <person name="Muchero W."/>
        </authorList>
    </citation>
    <scope>NUCLEOTIDE SEQUENCE [LARGE SCALE GENOMIC DNA]</scope>
    <source>
        <tissue evidence="1">Shoot tip</tissue>
    </source>
</reference>
<dbReference type="AlphaFoldDB" id="A0AAD6P6N5"/>
<sequence length="27" mass="3231">MVWCWKGQLVLIERNPRTLEFALVQSI</sequence>
<dbReference type="Proteomes" id="UP001162972">
    <property type="component" value="Chromosome 12"/>
</dbReference>
<dbReference type="EMBL" id="JAPFFJ010000010">
    <property type="protein sequence ID" value="KAJ6417986.1"/>
    <property type="molecule type" value="Genomic_DNA"/>
</dbReference>